<dbReference type="PANTHER" id="PTHR46193">
    <property type="entry name" value="6-PHOSPHOGLUCONATE PHOSPHATASE"/>
    <property type="match status" value="1"/>
</dbReference>
<dbReference type="Gene3D" id="3.40.50.1000">
    <property type="entry name" value="HAD superfamily/HAD-like"/>
    <property type="match status" value="1"/>
</dbReference>
<dbReference type="InterPro" id="IPR023214">
    <property type="entry name" value="HAD_sf"/>
</dbReference>
<evidence type="ECO:0000256" key="1">
    <source>
        <dbReference type="ARBA" id="ARBA00001946"/>
    </source>
</evidence>
<dbReference type="SUPFAM" id="SSF56784">
    <property type="entry name" value="HAD-like"/>
    <property type="match status" value="1"/>
</dbReference>
<dbReference type="Pfam" id="PF00702">
    <property type="entry name" value="Hydrolase"/>
    <property type="match status" value="1"/>
</dbReference>
<dbReference type="SFLD" id="SFLDG01129">
    <property type="entry name" value="C1.5:_HAD__Beta-PGM__Phosphata"/>
    <property type="match status" value="1"/>
</dbReference>
<keyword evidence="6" id="KW-0378">Hydrolase</keyword>
<dbReference type="GO" id="GO:0016787">
    <property type="term" value="F:hydrolase activity"/>
    <property type="evidence" value="ECO:0007669"/>
    <property type="project" value="UniProtKB-KW"/>
</dbReference>
<evidence type="ECO:0000256" key="5">
    <source>
        <dbReference type="ARBA" id="ARBA00023277"/>
    </source>
</evidence>
<evidence type="ECO:0000313" key="6">
    <source>
        <dbReference type="EMBL" id="QOS13533.1"/>
    </source>
</evidence>
<proteinExistence type="inferred from homology"/>
<dbReference type="GeneID" id="59461055"/>
<evidence type="ECO:0000313" key="7">
    <source>
        <dbReference type="Proteomes" id="UP000663064"/>
    </source>
</evidence>
<keyword evidence="6" id="KW-0614">Plasmid</keyword>
<evidence type="ECO:0000256" key="4">
    <source>
        <dbReference type="ARBA" id="ARBA00022842"/>
    </source>
</evidence>
<dbReference type="InterPro" id="IPR051600">
    <property type="entry name" value="Beta-PGM-like"/>
</dbReference>
<dbReference type="RefSeq" id="WP_244661340.1">
    <property type="nucleotide sequence ID" value="NZ_CP063206.1"/>
</dbReference>
<dbReference type="InterPro" id="IPR023198">
    <property type="entry name" value="PGP-like_dom2"/>
</dbReference>
<protein>
    <submittedName>
        <fullName evidence="6">HAD superfamily hydrolase</fullName>
    </submittedName>
</protein>
<reference evidence="6" key="1">
    <citation type="journal article" date="2021" name="Front. Microbiol.">
        <title>Cellular and Genomic Properties of Haloferax gibbonsii LR2-5, the Host of Euryarchaeal Virus HFTV1.</title>
        <authorList>
            <person name="Tittes C."/>
            <person name="Schwarzer S."/>
            <person name="Pfeiffer F."/>
            <person name="Dyall-Smith M."/>
            <person name="Rodriguez-Franco M."/>
            <person name="Oksanen H.M."/>
            <person name="Quax T.E.F."/>
        </authorList>
    </citation>
    <scope>NUCLEOTIDE SEQUENCE</scope>
    <source>
        <strain evidence="6">LR2-5</strain>
    </source>
</reference>
<keyword evidence="4" id="KW-0460">Magnesium</keyword>
<dbReference type="Gene3D" id="1.10.150.240">
    <property type="entry name" value="Putative phosphatase, domain 2"/>
    <property type="match status" value="1"/>
</dbReference>
<dbReference type="EMBL" id="CP063206">
    <property type="protein sequence ID" value="QOS13533.1"/>
    <property type="molecule type" value="Genomic_DNA"/>
</dbReference>
<dbReference type="CDD" id="cd07505">
    <property type="entry name" value="HAD_BPGM-like"/>
    <property type="match status" value="1"/>
</dbReference>
<keyword evidence="5" id="KW-0119">Carbohydrate metabolism</keyword>
<comment type="similarity">
    <text evidence="2">Belongs to the HAD-like hydrolase superfamily.</text>
</comment>
<evidence type="ECO:0000256" key="2">
    <source>
        <dbReference type="ARBA" id="ARBA00007958"/>
    </source>
</evidence>
<keyword evidence="3" id="KW-0479">Metal-binding</keyword>
<comment type="cofactor">
    <cofactor evidence="1">
        <name>Mg(2+)</name>
        <dbReference type="ChEBI" id="CHEBI:18420"/>
    </cofactor>
</comment>
<evidence type="ECO:0000256" key="3">
    <source>
        <dbReference type="ARBA" id="ARBA00022723"/>
    </source>
</evidence>
<dbReference type="SFLD" id="SFLDS00003">
    <property type="entry name" value="Haloacid_Dehalogenase"/>
    <property type="match status" value="1"/>
</dbReference>
<sequence>MNPSFAMDGICFDMDGVLVQSEEFWVEKQRTHILPTTAPNDDIPVSAITGRNYREVYDDLVGEYDVALSRREFEALFESAGECIYGEQARLLEGAHDLLSALSQRGVPLALTTSSPHHWIALVDERFRLTEHFDAVISTDDLDGPGKPAPGIYERGVAELDVQPEACVAVEDSRAGVEAATTAGLYTIGFRGDGDDADLTAADEIITGIDELRATLLY</sequence>
<dbReference type="PANTHER" id="PTHR46193:SF18">
    <property type="entry name" value="HEXITOL PHOSPHATASE B"/>
    <property type="match status" value="1"/>
</dbReference>
<accession>A0A871BLH1</accession>
<name>A0A871BLH1_HALGI</name>
<dbReference type="Proteomes" id="UP000663064">
    <property type="component" value="Plasmid pHGLR1"/>
</dbReference>
<dbReference type="InterPro" id="IPR006439">
    <property type="entry name" value="HAD-SF_hydro_IA"/>
</dbReference>
<dbReference type="AlphaFoldDB" id="A0A871BLH1"/>
<geneLocation type="plasmid" evidence="6 7">
    <name>pHGLR1</name>
</geneLocation>
<dbReference type="InterPro" id="IPR036412">
    <property type="entry name" value="HAD-like_sf"/>
</dbReference>
<dbReference type="NCBIfam" id="TIGR01509">
    <property type="entry name" value="HAD-SF-IA-v3"/>
    <property type="match status" value="1"/>
</dbReference>
<dbReference type="GO" id="GO:0046872">
    <property type="term" value="F:metal ion binding"/>
    <property type="evidence" value="ECO:0007669"/>
    <property type="project" value="UniProtKB-KW"/>
</dbReference>
<gene>
    <name evidence="6" type="ORF">HfgLR_21560</name>
</gene>
<organism evidence="6 7">
    <name type="scientific">Haloferax gibbonsii</name>
    <dbReference type="NCBI Taxonomy" id="35746"/>
    <lineage>
        <taxon>Archaea</taxon>
        <taxon>Methanobacteriati</taxon>
        <taxon>Methanobacteriota</taxon>
        <taxon>Stenosarchaea group</taxon>
        <taxon>Halobacteria</taxon>
        <taxon>Halobacteriales</taxon>
        <taxon>Haloferacaceae</taxon>
        <taxon>Haloferax</taxon>
    </lineage>
</organism>